<evidence type="ECO:0000313" key="4">
    <source>
        <dbReference type="Proteomes" id="UP001140206"/>
    </source>
</evidence>
<feature type="domain" description="KIB1-4 beta-propeller" evidence="2">
    <location>
        <begin position="454"/>
        <end position="675"/>
    </location>
</feature>
<dbReference type="SUPFAM" id="SSF50965">
    <property type="entry name" value="Galactose oxidase, central domain"/>
    <property type="match status" value="1"/>
</dbReference>
<comment type="caution">
    <text evidence="3">The sequence shown here is derived from an EMBL/GenBank/DDBJ whole genome shotgun (WGS) entry which is preliminary data.</text>
</comment>
<dbReference type="EMBL" id="JAMFTS010000005">
    <property type="protein sequence ID" value="KAJ4748679.1"/>
    <property type="molecule type" value="Genomic_DNA"/>
</dbReference>
<keyword evidence="4" id="KW-1185">Reference proteome</keyword>
<protein>
    <submittedName>
        <fullName evidence="3">F-box protein family-like</fullName>
    </submittedName>
</protein>
<feature type="domain" description="F-box" evidence="1">
    <location>
        <begin position="370"/>
        <end position="404"/>
    </location>
</feature>
<sequence length="713" mass="82254">MVMAGKNLGCKGENSQPHNFGSWPWLFQMHGSKNKTCTFFDPVKNSLEERILPEFLQGKACLGCYGEWFLFADELTRECFFLSIISFSKIYIPSFPESPDFFHAVVSITSPPNTSNCIVILVPSRKTFLLVCSPGKKKWKKVPLKYFKKNNGSLYGPSIIYSERHFVMVDLTKTLVIDAAPLIRGCVKMASIMELRPCPIPYYWYTYLLECAGDLFLVLVHSYGHGQTITNVEVCRLELIGNDIHWRRVQDIGDHAFFLSGRCGRSLPANKAWGTQQNCIYLPVNYSDGVRLYKFCLDDQVLTFTFLPENNGGLGRLQWAFPTKIDFWRMKTVQENICNLSDVMRSKKNETDCTIFGKEDENEAVISGRWDEVPIELVELLFSRLSLVDCLRLPSVCKGWSKASRFIPKERVWPWLMHLPNRRYKACNFFDPLYCKEYTVKSDAVVVARDHLTFRYSKNGWVVVTEGNTRVFILNPFTGQVINLPPLPLKNYTFDGISFTSVPTSPDFVVYGFFFQRCGEFVEVSTWCPGEEEWTVLAFQPSIPFFPSSNNPVLFQGEFFCLGRKGELGVFNPELETWNVLCKPEPIYLSEPSYGVEYCYLLELNGDLVSVFRTEETKTPIRVFKLNQSEMVWEHLEHLMGMTLFVDRRNSIAITSPEKEFANRIYVPRFEGGMDSKKGMFYSMDDKRYHPNLHRVEEPLTCVWMEPNLCLHN</sequence>
<dbReference type="Gene3D" id="1.20.1280.50">
    <property type="match status" value="1"/>
</dbReference>
<gene>
    <name evidence="3" type="ORF">LUZ62_083084</name>
</gene>
<dbReference type="PANTHER" id="PTHR33127">
    <property type="entry name" value="TRANSMEMBRANE PROTEIN"/>
    <property type="match status" value="1"/>
</dbReference>
<dbReference type="Pfam" id="PF03478">
    <property type="entry name" value="Beta-prop_KIB1-4"/>
    <property type="match status" value="2"/>
</dbReference>
<dbReference type="InterPro" id="IPR036047">
    <property type="entry name" value="F-box-like_dom_sf"/>
</dbReference>
<dbReference type="AlphaFoldDB" id="A0AAV8BZU9"/>
<dbReference type="InterPro" id="IPR011043">
    <property type="entry name" value="Gal_Oxase/kelch_b-propeller"/>
</dbReference>
<evidence type="ECO:0000259" key="2">
    <source>
        <dbReference type="Pfam" id="PF03478"/>
    </source>
</evidence>
<proteinExistence type="predicted"/>
<evidence type="ECO:0000313" key="3">
    <source>
        <dbReference type="EMBL" id="KAJ4748679.1"/>
    </source>
</evidence>
<dbReference type="SUPFAM" id="SSF81383">
    <property type="entry name" value="F-box domain"/>
    <property type="match status" value="1"/>
</dbReference>
<organism evidence="3 4">
    <name type="scientific">Rhynchospora pubera</name>
    <dbReference type="NCBI Taxonomy" id="906938"/>
    <lineage>
        <taxon>Eukaryota</taxon>
        <taxon>Viridiplantae</taxon>
        <taxon>Streptophyta</taxon>
        <taxon>Embryophyta</taxon>
        <taxon>Tracheophyta</taxon>
        <taxon>Spermatophyta</taxon>
        <taxon>Magnoliopsida</taxon>
        <taxon>Liliopsida</taxon>
        <taxon>Poales</taxon>
        <taxon>Cyperaceae</taxon>
        <taxon>Cyperoideae</taxon>
        <taxon>Rhynchosporeae</taxon>
        <taxon>Rhynchospora</taxon>
    </lineage>
</organism>
<accession>A0AAV8BZU9</accession>
<name>A0AAV8BZU9_9POAL</name>
<dbReference type="Pfam" id="PF00646">
    <property type="entry name" value="F-box"/>
    <property type="match status" value="1"/>
</dbReference>
<reference evidence="3" key="1">
    <citation type="submission" date="2022-08" db="EMBL/GenBank/DDBJ databases">
        <authorList>
            <person name="Marques A."/>
        </authorList>
    </citation>
    <scope>NUCLEOTIDE SEQUENCE</scope>
    <source>
        <strain evidence="3">RhyPub2mFocal</strain>
        <tissue evidence="3">Leaves</tissue>
    </source>
</reference>
<feature type="domain" description="KIB1-4 beta-propeller" evidence="2">
    <location>
        <begin position="40"/>
        <end position="285"/>
    </location>
</feature>
<dbReference type="InterPro" id="IPR001810">
    <property type="entry name" value="F-box_dom"/>
</dbReference>
<dbReference type="PANTHER" id="PTHR33127:SF97">
    <property type="entry name" value="OS08G0448300 PROTEIN"/>
    <property type="match status" value="1"/>
</dbReference>
<evidence type="ECO:0000259" key="1">
    <source>
        <dbReference type="Pfam" id="PF00646"/>
    </source>
</evidence>
<dbReference type="InterPro" id="IPR005174">
    <property type="entry name" value="KIB1-4_b-propeller"/>
</dbReference>
<dbReference type="Proteomes" id="UP001140206">
    <property type="component" value="Chromosome 5"/>
</dbReference>